<dbReference type="VEuPathDB" id="VectorBase:GBRI038776"/>
<keyword evidence="1" id="KW-0472">Membrane</keyword>
<dbReference type="AlphaFoldDB" id="A0A1A9WZP7"/>
<evidence type="ECO:0000256" key="1">
    <source>
        <dbReference type="SAM" id="Phobius"/>
    </source>
</evidence>
<name>A0A1A9WZP7_9MUSC</name>
<proteinExistence type="predicted"/>
<dbReference type="Proteomes" id="UP000091820">
    <property type="component" value="Unassembled WGS sequence"/>
</dbReference>
<accession>A0A1A9WZP7</accession>
<reference evidence="3" key="1">
    <citation type="submission" date="2014-03" db="EMBL/GenBank/DDBJ databases">
        <authorList>
            <person name="Aksoy S."/>
            <person name="Warren W."/>
            <person name="Wilson R.K."/>
        </authorList>
    </citation>
    <scope>NUCLEOTIDE SEQUENCE [LARGE SCALE GENOMIC DNA]</scope>
    <source>
        <strain evidence="3">IAEA</strain>
    </source>
</reference>
<evidence type="ECO:0000313" key="2">
    <source>
        <dbReference type="EnsemblMetazoa" id="GBRI038776-PA"/>
    </source>
</evidence>
<keyword evidence="1" id="KW-0812">Transmembrane</keyword>
<feature type="transmembrane region" description="Helical" evidence="1">
    <location>
        <begin position="127"/>
        <end position="144"/>
    </location>
</feature>
<organism evidence="2 3">
    <name type="scientific">Glossina brevipalpis</name>
    <dbReference type="NCBI Taxonomy" id="37001"/>
    <lineage>
        <taxon>Eukaryota</taxon>
        <taxon>Metazoa</taxon>
        <taxon>Ecdysozoa</taxon>
        <taxon>Arthropoda</taxon>
        <taxon>Hexapoda</taxon>
        <taxon>Insecta</taxon>
        <taxon>Pterygota</taxon>
        <taxon>Neoptera</taxon>
        <taxon>Endopterygota</taxon>
        <taxon>Diptera</taxon>
        <taxon>Brachycera</taxon>
        <taxon>Muscomorpha</taxon>
        <taxon>Hippoboscoidea</taxon>
        <taxon>Glossinidae</taxon>
        <taxon>Glossina</taxon>
    </lineage>
</organism>
<keyword evidence="1" id="KW-1133">Transmembrane helix</keyword>
<keyword evidence="3" id="KW-1185">Reference proteome</keyword>
<protein>
    <submittedName>
        <fullName evidence="2">Uncharacterized protein</fullName>
    </submittedName>
</protein>
<reference evidence="2" key="2">
    <citation type="submission" date="2020-05" db="UniProtKB">
        <authorList>
            <consortium name="EnsemblMetazoa"/>
        </authorList>
    </citation>
    <scope>IDENTIFICATION</scope>
    <source>
        <strain evidence="2">IAEA</strain>
    </source>
</reference>
<dbReference type="EnsemblMetazoa" id="GBRI038776-RA">
    <property type="protein sequence ID" value="GBRI038776-PA"/>
    <property type="gene ID" value="GBRI038776"/>
</dbReference>
<sequence length="157" mass="18374">MMLRQFGFALIYNHAYELKTAKNFHFFKIYSVICSRIRLVNFASLQSEKICFDVLKESSQTIFFMTRIVGHDFYVFRNNECVEYTGGNCINAVLLLFDEASCVSLNLQMFVQDFRFITEESIVTGDIYGSIWQILILFLIVATVRDEIRDNDERTEP</sequence>
<evidence type="ECO:0000313" key="3">
    <source>
        <dbReference type="Proteomes" id="UP000091820"/>
    </source>
</evidence>